<comment type="caution">
    <text evidence="3">The sequence shown here is derived from an EMBL/GenBank/DDBJ whole genome shotgun (WGS) entry which is preliminary data.</text>
</comment>
<protein>
    <recommendedName>
        <fullName evidence="2">Cyclophilin-like domain-containing protein</fullName>
    </recommendedName>
</protein>
<dbReference type="Proteomes" id="UP000824028">
    <property type="component" value="Unassembled WGS sequence"/>
</dbReference>
<feature type="domain" description="Cyclophilin-like" evidence="2">
    <location>
        <begin position="46"/>
        <end position="119"/>
    </location>
</feature>
<evidence type="ECO:0000313" key="4">
    <source>
        <dbReference type="Proteomes" id="UP000824028"/>
    </source>
</evidence>
<evidence type="ECO:0000313" key="3">
    <source>
        <dbReference type="EMBL" id="HIZ33164.1"/>
    </source>
</evidence>
<name>A0A9D2E8X6_9BACE</name>
<gene>
    <name evidence="3" type="ORF">H9814_06425</name>
</gene>
<evidence type="ECO:0000259" key="2">
    <source>
        <dbReference type="Pfam" id="PF18050"/>
    </source>
</evidence>
<sequence length="120" mass="13358">MTEIPTPPSDEEDDNGENNDEESNNEENNGDNNDNDNEPMTRNITITVNGTPFTATLEDNEAGRAFAALLPLTLDMNEMNGNEKYHYLDESLPTESYRPGTIQTGDLMLYGSSCVVLFYI</sequence>
<reference evidence="3" key="1">
    <citation type="journal article" date="2021" name="PeerJ">
        <title>Extensive microbial diversity within the chicken gut microbiome revealed by metagenomics and culture.</title>
        <authorList>
            <person name="Gilroy R."/>
            <person name="Ravi A."/>
            <person name="Getino M."/>
            <person name="Pursley I."/>
            <person name="Horton D.L."/>
            <person name="Alikhan N.F."/>
            <person name="Baker D."/>
            <person name="Gharbi K."/>
            <person name="Hall N."/>
            <person name="Watson M."/>
            <person name="Adriaenssens E.M."/>
            <person name="Foster-Nyarko E."/>
            <person name="Jarju S."/>
            <person name="Secka A."/>
            <person name="Antonio M."/>
            <person name="Oren A."/>
            <person name="Chaudhuri R.R."/>
            <person name="La Ragione R."/>
            <person name="Hildebrand F."/>
            <person name="Pallen M.J."/>
        </authorList>
    </citation>
    <scope>NUCLEOTIDE SEQUENCE</scope>
    <source>
        <strain evidence="3">ChiHjej9B8-1298</strain>
    </source>
</reference>
<dbReference type="Pfam" id="PF18050">
    <property type="entry name" value="Cyclophil_like2"/>
    <property type="match status" value="1"/>
</dbReference>
<accession>A0A9D2E8X6</accession>
<reference evidence="3" key="2">
    <citation type="submission" date="2021-04" db="EMBL/GenBank/DDBJ databases">
        <authorList>
            <person name="Gilroy R."/>
        </authorList>
    </citation>
    <scope>NUCLEOTIDE SEQUENCE</scope>
    <source>
        <strain evidence="3">ChiHjej9B8-1298</strain>
    </source>
</reference>
<evidence type="ECO:0000256" key="1">
    <source>
        <dbReference type="SAM" id="MobiDB-lite"/>
    </source>
</evidence>
<dbReference type="Gene3D" id="2.40.100.20">
    <property type="match status" value="1"/>
</dbReference>
<dbReference type="EMBL" id="DXBX01000049">
    <property type="protein sequence ID" value="HIZ33164.1"/>
    <property type="molecule type" value="Genomic_DNA"/>
</dbReference>
<dbReference type="SUPFAM" id="SSF50891">
    <property type="entry name" value="Cyclophilin-like"/>
    <property type="match status" value="1"/>
</dbReference>
<dbReference type="InterPro" id="IPR029000">
    <property type="entry name" value="Cyclophilin-like_dom_sf"/>
</dbReference>
<proteinExistence type="predicted"/>
<organism evidence="3 4">
    <name type="scientific">Candidatus Bacteroides merdigallinarum</name>
    <dbReference type="NCBI Taxonomy" id="2838473"/>
    <lineage>
        <taxon>Bacteria</taxon>
        <taxon>Pseudomonadati</taxon>
        <taxon>Bacteroidota</taxon>
        <taxon>Bacteroidia</taxon>
        <taxon>Bacteroidales</taxon>
        <taxon>Bacteroidaceae</taxon>
        <taxon>Bacteroides</taxon>
    </lineage>
</organism>
<feature type="compositionally biased region" description="Acidic residues" evidence="1">
    <location>
        <begin position="9"/>
        <end position="37"/>
    </location>
</feature>
<dbReference type="InterPro" id="IPR041183">
    <property type="entry name" value="Cyclophilin-like"/>
</dbReference>
<dbReference type="AlphaFoldDB" id="A0A9D2E8X6"/>
<feature type="region of interest" description="Disordered" evidence="1">
    <location>
        <begin position="1"/>
        <end position="43"/>
    </location>
</feature>